<feature type="domain" description="DUF8173" evidence="2">
    <location>
        <begin position="187"/>
        <end position="348"/>
    </location>
</feature>
<dbReference type="AlphaFoldDB" id="A0A0E3RES4"/>
<feature type="transmembrane region" description="Helical" evidence="1">
    <location>
        <begin position="243"/>
        <end position="268"/>
    </location>
</feature>
<dbReference type="Pfam" id="PF26514">
    <property type="entry name" value="DUF8173"/>
    <property type="match status" value="1"/>
</dbReference>
<organism evidence="3 4">
    <name type="scientific">Methanosarcina mazei S-6</name>
    <dbReference type="NCBI Taxonomy" id="213585"/>
    <lineage>
        <taxon>Archaea</taxon>
        <taxon>Methanobacteriati</taxon>
        <taxon>Methanobacteriota</taxon>
        <taxon>Stenosarchaea group</taxon>
        <taxon>Methanomicrobia</taxon>
        <taxon>Methanosarcinales</taxon>
        <taxon>Methanosarcinaceae</taxon>
        <taxon>Methanosarcina</taxon>
    </lineage>
</organism>
<evidence type="ECO:0000259" key="2">
    <source>
        <dbReference type="Pfam" id="PF26514"/>
    </source>
</evidence>
<evidence type="ECO:0000313" key="4">
    <source>
        <dbReference type="Proteomes" id="UP000033097"/>
    </source>
</evidence>
<feature type="transmembrane region" description="Helical" evidence="1">
    <location>
        <begin position="311"/>
        <end position="327"/>
    </location>
</feature>
<keyword evidence="1" id="KW-1133">Transmembrane helix</keyword>
<dbReference type="Proteomes" id="UP000033097">
    <property type="component" value="Chromosome"/>
</dbReference>
<dbReference type="EMBL" id="CP009512">
    <property type="protein sequence ID" value="AKB64615.1"/>
    <property type="molecule type" value="Genomic_DNA"/>
</dbReference>
<evidence type="ECO:0000256" key="1">
    <source>
        <dbReference type="SAM" id="Phobius"/>
    </source>
</evidence>
<dbReference type="InterPro" id="IPR058486">
    <property type="entry name" value="DUF8173"/>
</dbReference>
<keyword evidence="1" id="KW-0812">Transmembrane</keyword>
<gene>
    <name evidence="3" type="ORF">MSMAS_1419</name>
</gene>
<protein>
    <recommendedName>
        <fullName evidence="2">DUF8173 domain-containing protein</fullName>
    </recommendedName>
</protein>
<proteinExistence type="predicted"/>
<feature type="transmembrane region" description="Helical" evidence="1">
    <location>
        <begin position="274"/>
        <end position="299"/>
    </location>
</feature>
<feature type="transmembrane region" description="Helical" evidence="1">
    <location>
        <begin position="204"/>
        <end position="231"/>
    </location>
</feature>
<reference evidence="3 4" key="1">
    <citation type="submission" date="2014-07" db="EMBL/GenBank/DDBJ databases">
        <title>Methanogenic archaea and the global carbon cycle.</title>
        <authorList>
            <person name="Henriksen J.R."/>
            <person name="Luke J."/>
            <person name="Reinhart S."/>
            <person name="Benedict M.N."/>
            <person name="Youngblut N.D."/>
            <person name="Metcalf M.E."/>
            <person name="Whitaker R.J."/>
            <person name="Metcalf W.W."/>
        </authorList>
    </citation>
    <scope>NUCLEOTIDE SEQUENCE [LARGE SCALE GENOMIC DNA]</scope>
    <source>
        <strain evidence="3 4">S-6</strain>
    </source>
</reference>
<dbReference type="KEGG" id="mmj:MSMAS_1419"/>
<accession>A0A0E3RES4</accession>
<name>A0A0E3RES4_METMZ</name>
<evidence type="ECO:0000313" key="3">
    <source>
        <dbReference type="EMBL" id="AKB64615.1"/>
    </source>
</evidence>
<dbReference type="PATRIC" id="fig|213585.10.peg.1790"/>
<sequence length="358" mass="37573">MVEGEFMRNKLLSLLVLLTVLFSVLPFSAGAAEESYLEYTSSGNVFGGGNDLQVDQDIQGDLVLAGSTIKINGNVMDDFIGAGGELTVNGDVSGNIIAFGGIIRVNGDVGGDLVAAGGQIFLSQGSTVEGDVLLAGGDVNLNGVVNGDGSVSAGTLRTGEDFELKGDLELEAQNYPSDLENDVGGNLSVTRTAQEQYAGEPRGFGIFSFILGLLAALALGFILIYTFPIFISEISEVVRDLTLKAGIVGFLLLIFVPVLSLILLFTVFGWSLSILLILFLALAVLIATVPVKLLAGTIVYNKVFKKEAGKMVYYLLGAVIFAIVYEIPFLGSLAGFIAMLIGLGAIGIWLAGKAKPER</sequence>
<feature type="transmembrane region" description="Helical" evidence="1">
    <location>
        <begin position="333"/>
        <end position="352"/>
    </location>
</feature>
<keyword evidence="1" id="KW-0472">Membrane</keyword>
<dbReference type="HOGENOM" id="CLU_782139_0_0_2"/>